<protein>
    <submittedName>
        <fullName evidence="2">Uncharacterized protein</fullName>
    </submittedName>
</protein>
<name>A0A9X0CDD7_9CNID</name>
<proteinExistence type="predicted"/>
<dbReference type="EMBL" id="MU827797">
    <property type="protein sequence ID" value="KAJ7328235.1"/>
    <property type="molecule type" value="Genomic_DNA"/>
</dbReference>
<feature type="region of interest" description="Disordered" evidence="1">
    <location>
        <begin position="36"/>
        <end position="64"/>
    </location>
</feature>
<comment type="caution">
    <text evidence="2">The sequence shown here is derived from an EMBL/GenBank/DDBJ whole genome shotgun (WGS) entry which is preliminary data.</text>
</comment>
<accession>A0A9X0CDD7</accession>
<evidence type="ECO:0000313" key="3">
    <source>
        <dbReference type="Proteomes" id="UP001163046"/>
    </source>
</evidence>
<evidence type="ECO:0000313" key="2">
    <source>
        <dbReference type="EMBL" id="KAJ7328235.1"/>
    </source>
</evidence>
<gene>
    <name evidence="2" type="ORF">OS493_025115</name>
</gene>
<sequence length="93" mass="10670">MKDLVQAQMELSIGQDSFLVEIKTRSCLKQKQLEKFKPRGKTSENGSYANPITSNYRQPLDTMPHADECTETNLVYLMSYVPEKQIAKLFPNN</sequence>
<organism evidence="2 3">
    <name type="scientific">Desmophyllum pertusum</name>
    <dbReference type="NCBI Taxonomy" id="174260"/>
    <lineage>
        <taxon>Eukaryota</taxon>
        <taxon>Metazoa</taxon>
        <taxon>Cnidaria</taxon>
        <taxon>Anthozoa</taxon>
        <taxon>Hexacorallia</taxon>
        <taxon>Scleractinia</taxon>
        <taxon>Caryophylliina</taxon>
        <taxon>Caryophylliidae</taxon>
        <taxon>Desmophyllum</taxon>
    </lineage>
</organism>
<dbReference type="Proteomes" id="UP001163046">
    <property type="component" value="Unassembled WGS sequence"/>
</dbReference>
<keyword evidence="3" id="KW-1185">Reference proteome</keyword>
<feature type="compositionally biased region" description="Polar residues" evidence="1">
    <location>
        <begin position="43"/>
        <end position="57"/>
    </location>
</feature>
<reference evidence="2" key="1">
    <citation type="submission" date="2023-01" db="EMBL/GenBank/DDBJ databases">
        <title>Genome assembly of the deep-sea coral Lophelia pertusa.</title>
        <authorList>
            <person name="Herrera S."/>
            <person name="Cordes E."/>
        </authorList>
    </citation>
    <scope>NUCLEOTIDE SEQUENCE</scope>
    <source>
        <strain evidence="2">USNM1676648</strain>
        <tissue evidence="2">Polyp</tissue>
    </source>
</reference>
<dbReference type="AlphaFoldDB" id="A0A9X0CDD7"/>
<evidence type="ECO:0000256" key="1">
    <source>
        <dbReference type="SAM" id="MobiDB-lite"/>
    </source>
</evidence>